<name>A0AAW9RVU6_9HYPH</name>
<dbReference type="SMART" id="SM00895">
    <property type="entry name" value="FCD"/>
    <property type="match status" value="1"/>
</dbReference>
<dbReference type="Gene3D" id="1.10.10.10">
    <property type="entry name" value="Winged helix-like DNA-binding domain superfamily/Winged helix DNA-binding domain"/>
    <property type="match status" value="1"/>
</dbReference>
<accession>A0AAW9RVU6</accession>
<dbReference type="InterPro" id="IPR036388">
    <property type="entry name" value="WH-like_DNA-bd_sf"/>
</dbReference>
<protein>
    <submittedName>
        <fullName evidence="5">GntR family transcriptional regulator</fullName>
    </submittedName>
</protein>
<comment type="caution">
    <text evidence="5">The sequence shown here is derived from an EMBL/GenBank/DDBJ whole genome shotgun (WGS) entry which is preliminary data.</text>
</comment>
<dbReference type="InterPro" id="IPR008920">
    <property type="entry name" value="TF_FadR/GntR_C"/>
</dbReference>
<dbReference type="Pfam" id="PF07729">
    <property type="entry name" value="FCD"/>
    <property type="match status" value="1"/>
</dbReference>
<keyword evidence="1" id="KW-0805">Transcription regulation</keyword>
<sequence length="230" mass="25617">MLEPVDNTTLQERVYRALKEAILQGDFAPGETLSSRSLASALGTSPMPVRDALVRLRAEGGVEILPNRAARIPVFSRESIEELYDVRLNLEGLATVLATERITDEQIADVEQSFLDMERASDETDVRGFLHSNRLFHFKIYQAASSHHLFPIIEALWLKGGPLLRPFAEGSRAKVRLHEGHEAHAKALQGLKARDAEMARLGIVNDLENAARWFRASDVDEAKPVVVQSK</sequence>
<dbReference type="InterPro" id="IPR011711">
    <property type="entry name" value="GntR_C"/>
</dbReference>
<dbReference type="PANTHER" id="PTHR43537">
    <property type="entry name" value="TRANSCRIPTIONAL REGULATOR, GNTR FAMILY"/>
    <property type="match status" value="1"/>
</dbReference>
<dbReference type="SUPFAM" id="SSF46785">
    <property type="entry name" value="Winged helix' DNA-binding domain"/>
    <property type="match status" value="1"/>
</dbReference>
<dbReference type="GO" id="GO:0003677">
    <property type="term" value="F:DNA binding"/>
    <property type="evidence" value="ECO:0007669"/>
    <property type="project" value="UniProtKB-KW"/>
</dbReference>
<evidence type="ECO:0000256" key="3">
    <source>
        <dbReference type="ARBA" id="ARBA00023163"/>
    </source>
</evidence>
<organism evidence="5 6">
    <name type="scientific">Microbaculum marinum</name>
    <dbReference type="NCBI Taxonomy" id="1764581"/>
    <lineage>
        <taxon>Bacteria</taxon>
        <taxon>Pseudomonadati</taxon>
        <taxon>Pseudomonadota</taxon>
        <taxon>Alphaproteobacteria</taxon>
        <taxon>Hyphomicrobiales</taxon>
        <taxon>Tepidamorphaceae</taxon>
        <taxon>Microbaculum</taxon>
    </lineage>
</organism>
<evidence type="ECO:0000313" key="6">
    <source>
        <dbReference type="Proteomes" id="UP001378188"/>
    </source>
</evidence>
<dbReference type="SMART" id="SM00345">
    <property type="entry name" value="HTH_GNTR"/>
    <property type="match status" value="1"/>
</dbReference>
<evidence type="ECO:0000313" key="5">
    <source>
        <dbReference type="EMBL" id="MEJ8573519.1"/>
    </source>
</evidence>
<dbReference type="SUPFAM" id="SSF48008">
    <property type="entry name" value="GntR ligand-binding domain-like"/>
    <property type="match status" value="1"/>
</dbReference>
<evidence type="ECO:0000256" key="1">
    <source>
        <dbReference type="ARBA" id="ARBA00023015"/>
    </source>
</evidence>
<dbReference type="PROSITE" id="PS50949">
    <property type="entry name" value="HTH_GNTR"/>
    <property type="match status" value="1"/>
</dbReference>
<evidence type="ECO:0000256" key="2">
    <source>
        <dbReference type="ARBA" id="ARBA00023125"/>
    </source>
</evidence>
<dbReference type="InterPro" id="IPR000524">
    <property type="entry name" value="Tscrpt_reg_HTH_GntR"/>
</dbReference>
<dbReference type="InterPro" id="IPR036390">
    <property type="entry name" value="WH_DNA-bd_sf"/>
</dbReference>
<keyword evidence="3" id="KW-0804">Transcription</keyword>
<dbReference type="PANTHER" id="PTHR43537:SF39">
    <property type="entry name" value="HTH-TYPE TRANSCRIPTIONAL REGULATOR MCBR"/>
    <property type="match status" value="1"/>
</dbReference>
<gene>
    <name evidence="5" type="ORF">V3328_18665</name>
</gene>
<dbReference type="RefSeq" id="WP_340331222.1">
    <property type="nucleotide sequence ID" value="NZ_JAZHOF010000008.1"/>
</dbReference>
<dbReference type="EMBL" id="JAZHOF010000008">
    <property type="protein sequence ID" value="MEJ8573519.1"/>
    <property type="molecule type" value="Genomic_DNA"/>
</dbReference>
<feature type="domain" description="HTH gntR-type" evidence="4">
    <location>
        <begin position="8"/>
        <end position="75"/>
    </location>
</feature>
<dbReference type="GO" id="GO:0003700">
    <property type="term" value="F:DNA-binding transcription factor activity"/>
    <property type="evidence" value="ECO:0007669"/>
    <property type="project" value="InterPro"/>
</dbReference>
<dbReference type="Proteomes" id="UP001378188">
    <property type="component" value="Unassembled WGS sequence"/>
</dbReference>
<dbReference type="Gene3D" id="1.20.120.530">
    <property type="entry name" value="GntR ligand-binding domain-like"/>
    <property type="match status" value="1"/>
</dbReference>
<evidence type="ECO:0000259" key="4">
    <source>
        <dbReference type="PROSITE" id="PS50949"/>
    </source>
</evidence>
<proteinExistence type="predicted"/>
<reference evidence="5 6" key="1">
    <citation type="submission" date="2024-02" db="EMBL/GenBank/DDBJ databases">
        <title>Genome analysis and characterization of Microbaculum marinisediminis sp. nov., isolated from marine sediment.</title>
        <authorList>
            <person name="Du Z.-J."/>
            <person name="Ye Y.-Q."/>
            <person name="Zhang Z.-R."/>
            <person name="Yuan S.-M."/>
            <person name="Zhang X.-Y."/>
        </authorList>
    </citation>
    <scope>NUCLEOTIDE SEQUENCE [LARGE SCALE GENOMIC DNA]</scope>
    <source>
        <strain evidence="5 6">SDUM1044001</strain>
    </source>
</reference>
<keyword evidence="2" id="KW-0238">DNA-binding</keyword>
<keyword evidence="6" id="KW-1185">Reference proteome</keyword>
<dbReference type="Pfam" id="PF00392">
    <property type="entry name" value="GntR"/>
    <property type="match status" value="1"/>
</dbReference>
<dbReference type="AlphaFoldDB" id="A0AAW9RVU6"/>
<dbReference type="CDD" id="cd07377">
    <property type="entry name" value="WHTH_GntR"/>
    <property type="match status" value="1"/>
</dbReference>